<evidence type="ECO:0000313" key="7">
    <source>
        <dbReference type="Proteomes" id="UP000178811"/>
    </source>
</evidence>
<dbReference type="Pfam" id="PF08245">
    <property type="entry name" value="Mur_ligase_M"/>
    <property type="match status" value="1"/>
</dbReference>
<comment type="caution">
    <text evidence="6">The sequence shown here is derived from an EMBL/GenBank/DDBJ whole genome shotgun (WGS) entry which is preliminary data.</text>
</comment>
<dbReference type="SUPFAM" id="SSF53244">
    <property type="entry name" value="MurD-like peptide ligases, peptide-binding domain"/>
    <property type="match status" value="1"/>
</dbReference>
<dbReference type="GO" id="GO:0016881">
    <property type="term" value="F:acid-amino acid ligase activity"/>
    <property type="evidence" value="ECO:0007669"/>
    <property type="project" value="InterPro"/>
</dbReference>
<dbReference type="Gene3D" id="3.40.1190.10">
    <property type="entry name" value="Mur-like, catalytic domain"/>
    <property type="match status" value="1"/>
</dbReference>
<dbReference type="Gene3D" id="3.90.190.20">
    <property type="entry name" value="Mur ligase, C-terminal domain"/>
    <property type="match status" value="1"/>
</dbReference>
<dbReference type="SUPFAM" id="SSF53623">
    <property type="entry name" value="MurD-like peptide ligases, catalytic domain"/>
    <property type="match status" value="1"/>
</dbReference>
<feature type="domain" description="Mur ligase C-terminal" evidence="4">
    <location>
        <begin position="271"/>
        <end position="391"/>
    </location>
</feature>
<dbReference type="Proteomes" id="UP000178811">
    <property type="component" value="Unassembled WGS sequence"/>
</dbReference>
<dbReference type="InterPro" id="IPR036565">
    <property type="entry name" value="Mur-like_cat_sf"/>
</dbReference>
<dbReference type="EMBL" id="MFLW01000028">
    <property type="protein sequence ID" value="OGG77923.1"/>
    <property type="molecule type" value="Genomic_DNA"/>
</dbReference>
<dbReference type="InterPro" id="IPR036615">
    <property type="entry name" value="Mur_ligase_C_dom_sf"/>
</dbReference>
<name>A0A1F6EWH1_9BACT</name>
<keyword evidence="2" id="KW-0547">Nucleotide-binding</keyword>
<evidence type="ECO:0000259" key="5">
    <source>
        <dbReference type="Pfam" id="PF08245"/>
    </source>
</evidence>
<sequence length="424" mass="46075">MKNFLKSLVAHILGFLAHAVVRRYHPRIVMVTGSVGKTSTKDAVAAVLSARFFVRKSEKSFNTQFGVPFTILGVENPWKNAFAWVSVAKKALALLLLPNHYPNMLVLEVGADKPGDLARILRVVTPDAVVVTRLPLIPVHVEAYPSPEMVQEEEFSPAYTLAASAPLIVPDDDPYALDNAMRTSARVFSYGMTPHATVRISDVGFDQYEGKVSGMRASIGTIGAQENIVVKGSVGVTQLLPLAAALAAALAYDISLSEAVKTLESYEAPPGRGRLLAGKNGSIIIDDSYNSSPVAVEEALKTLKTFPHAKRRIAVLGDMLELGRYSVMEHERIAVLARESVDLIVTVGIRARAFAATPRKAEIVQYTDSRAAARELPALIRAGDVILVKGSQSIRTERIVEALLADPSDMIKLVRQEKAWKKKM</sequence>
<organism evidence="6 7">
    <name type="scientific">Candidatus Kaiserbacteria bacterium RIFCSPLOWO2_01_FULL_52_12b</name>
    <dbReference type="NCBI Taxonomy" id="1798509"/>
    <lineage>
        <taxon>Bacteria</taxon>
        <taxon>Candidatus Kaiseribacteriota</taxon>
    </lineage>
</organism>
<evidence type="ECO:0000256" key="2">
    <source>
        <dbReference type="ARBA" id="ARBA00022741"/>
    </source>
</evidence>
<dbReference type="PANTHER" id="PTHR43024:SF1">
    <property type="entry name" value="UDP-N-ACETYLMURAMOYL-TRIPEPTIDE--D-ALANYL-D-ALANINE LIGASE"/>
    <property type="match status" value="1"/>
</dbReference>
<feature type="domain" description="Mur ligase central" evidence="5">
    <location>
        <begin position="31"/>
        <end position="212"/>
    </location>
</feature>
<evidence type="ECO:0008006" key="8">
    <source>
        <dbReference type="Google" id="ProtNLM"/>
    </source>
</evidence>
<dbReference type="InterPro" id="IPR013221">
    <property type="entry name" value="Mur_ligase_cen"/>
</dbReference>
<protein>
    <recommendedName>
        <fullName evidence="8">UDP-N-acetylmuramoyl-tripeptide--D-alanyl-D-alanine ligase</fullName>
    </recommendedName>
</protein>
<evidence type="ECO:0000256" key="1">
    <source>
        <dbReference type="ARBA" id="ARBA00022598"/>
    </source>
</evidence>
<proteinExistence type="predicted"/>
<dbReference type="GO" id="GO:0005524">
    <property type="term" value="F:ATP binding"/>
    <property type="evidence" value="ECO:0007669"/>
    <property type="project" value="UniProtKB-KW"/>
</dbReference>
<gene>
    <name evidence="6" type="ORF">A3A36_02525</name>
</gene>
<keyword evidence="3" id="KW-0067">ATP-binding</keyword>
<dbReference type="Pfam" id="PF02875">
    <property type="entry name" value="Mur_ligase_C"/>
    <property type="match status" value="1"/>
</dbReference>
<evidence type="ECO:0000313" key="6">
    <source>
        <dbReference type="EMBL" id="OGG77923.1"/>
    </source>
</evidence>
<reference evidence="6 7" key="1">
    <citation type="journal article" date="2016" name="Nat. Commun.">
        <title>Thousands of microbial genomes shed light on interconnected biogeochemical processes in an aquifer system.</title>
        <authorList>
            <person name="Anantharaman K."/>
            <person name="Brown C.T."/>
            <person name="Hug L.A."/>
            <person name="Sharon I."/>
            <person name="Castelle C.J."/>
            <person name="Probst A.J."/>
            <person name="Thomas B.C."/>
            <person name="Singh A."/>
            <person name="Wilkins M.J."/>
            <person name="Karaoz U."/>
            <person name="Brodie E.L."/>
            <person name="Williams K.H."/>
            <person name="Hubbard S.S."/>
            <person name="Banfield J.F."/>
        </authorList>
    </citation>
    <scope>NUCLEOTIDE SEQUENCE [LARGE SCALE GENOMIC DNA]</scope>
</reference>
<keyword evidence="1" id="KW-0436">Ligase</keyword>
<dbReference type="InterPro" id="IPR004101">
    <property type="entry name" value="Mur_ligase_C"/>
</dbReference>
<accession>A0A1F6EWH1</accession>
<dbReference type="InterPro" id="IPR051046">
    <property type="entry name" value="MurCDEF_CellWall_CoF430Synth"/>
</dbReference>
<evidence type="ECO:0000259" key="4">
    <source>
        <dbReference type="Pfam" id="PF02875"/>
    </source>
</evidence>
<dbReference type="AlphaFoldDB" id="A0A1F6EWH1"/>
<dbReference type="PANTHER" id="PTHR43024">
    <property type="entry name" value="UDP-N-ACETYLMURAMOYL-TRIPEPTIDE--D-ALANYL-D-ALANINE LIGASE"/>
    <property type="match status" value="1"/>
</dbReference>
<evidence type="ECO:0000256" key="3">
    <source>
        <dbReference type="ARBA" id="ARBA00022840"/>
    </source>
</evidence>